<organism evidence="2 3">
    <name type="scientific">Plantactinospora sonchi</name>
    <dbReference type="NCBI Taxonomy" id="1544735"/>
    <lineage>
        <taxon>Bacteria</taxon>
        <taxon>Bacillati</taxon>
        <taxon>Actinomycetota</taxon>
        <taxon>Actinomycetes</taxon>
        <taxon>Micromonosporales</taxon>
        <taxon>Micromonosporaceae</taxon>
        <taxon>Plantactinospora</taxon>
    </lineage>
</organism>
<gene>
    <name evidence="2" type="ORF">V1633_19835</name>
</gene>
<keyword evidence="3" id="KW-1185">Reference proteome</keyword>
<sequence length="216" mass="23694">MSDGDWNAWHEYYADPDSTLARRLVVVQQRIREFLDEAPPGPLRVVSICAGQGRDLLGVLVDHPRRGDVTARLVELDERNAEEAATTARTAGLDNVEVVTGDAALPEQYAGLVPADLVLACGIYGNISDADIRRTVAGCAQLCATGGTVIWTRHRRISPVDMVPQICDWYAEEGFELRWLSDPAERFGVGVHRFTGTPRPLARGVRLFTFNQPPAG</sequence>
<dbReference type="GO" id="GO:0008168">
    <property type="term" value="F:methyltransferase activity"/>
    <property type="evidence" value="ECO:0007669"/>
    <property type="project" value="UniProtKB-KW"/>
</dbReference>
<dbReference type="EMBL" id="JAZGQK010000016">
    <property type="protein sequence ID" value="MEE6260739.1"/>
    <property type="molecule type" value="Genomic_DNA"/>
</dbReference>
<dbReference type="Proteomes" id="UP001332243">
    <property type="component" value="Unassembled WGS sequence"/>
</dbReference>
<accession>A0ABU7RWY7</accession>
<proteinExistence type="predicted"/>
<keyword evidence="2" id="KW-0808">Transferase</keyword>
<dbReference type="Gene3D" id="3.40.50.150">
    <property type="entry name" value="Vaccinia Virus protein VP39"/>
    <property type="match status" value="1"/>
</dbReference>
<reference evidence="2 3" key="1">
    <citation type="submission" date="2024-01" db="EMBL/GenBank/DDBJ databases">
        <title>Genome insights into Plantactinospora sonchi sp. nov.</title>
        <authorList>
            <person name="Wang L."/>
        </authorList>
    </citation>
    <scope>NUCLEOTIDE SEQUENCE [LARGE SCALE GENOMIC DNA]</scope>
    <source>
        <strain evidence="2 3">NEAU-QY2</strain>
    </source>
</reference>
<dbReference type="CDD" id="cd02440">
    <property type="entry name" value="AdoMet_MTases"/>
    <property type="match status" value="1"/>
</dbReference>
<dbReference type="RefSeq" id="WP_331215843.1">
    <property type="nucleotide sequence ID" value="NZ_JAZGQK010000016.1"/>
</dbReference>
<dbReference type="InterPro" id="IPR029063">
    <property type="entry name" value="SAM-dependent_MTases_sf"/>
</dbReference>
<feature type="domain" description="Methyltransferase" evidence="1">
    <location>
        <begin position="41"/>
        <end position="154"/>
    </location>
</feature>
<name>A0ABU7RWY7_9ACTN</name>
<dbReference type="InterPro" id="IPR022744">
    <property type="entry name" value="MeTrfase_dom_put"/>
</dbReference>
<dbReference type="GO" id="GO:0032259">
    <property type="term" value="P:methylation"/>
    <property type="evidence" value="ECO:0007669"/>
    <property type="project" value="UniProtKB-KW"/>
</dbReference>
<dbReference type="Pfam" id="PF12147">
    <property type="entry name" value="Methyltransf_20"/>
    <property type="match status" value="1"/>
</dbReference>
<keyword evidence="2" id="KW-0489">Methyltransferase</keyword>
<evidence type="ECO:0000259" key="1">
    <source>
        <dbReference type="Pfam" id="PF12147"/>
    </source>
</evidence>
<comment type="caution">
    <text evidence="2">The sequence shown here is derived from an EMBL/GenBank/DDBJ whole genome shotgun (WGS) entry which is preliminary data.</text>
</comment>
<protein>
    <submittedName>
        <fullName evidence="2">Class I SAM-dependent methyltransferase family protein</fullName>
        <ecNumber evidence="2">2.1.1.-</ecNumber>
    </submittedName>
</protein>
<dbReference type="EC" id="2.1.1.-" evidence="2"/>
<evidence type="ECO:0000313" key="2">
    <source>
        <dbReference type="EMBL" id="MEE6260739.1"/>
    </source>
</evidence>
<evidence type="ECO:0000313" key="3">
    <source>
        <dbReference type="Proteomes" id="UP001332243"/>
    </source>
</evidence>
<dbReference type="SUPFAM" id="SSF53335">
    <property type="entry name" value="S-adenosyl-L-methionine-dependent methyltransferases"/>
    <property type="match status" value="1"/>
</dbReference>